<sequence length="109" mass="12462">MLGNPINPIEPFVPNDVYYDCIDLLVFDDFVIAENGRVIEFLNISTPSKPNIIGISTDVEHRTSAYTNYGNIILFSLRQNSLFKQSIMKIDLSINSTDYSEIDLWNSWP</sequence>
<dbReference type="EMBL" id="BART01009415">
    <property type="protein sequence ID" value="GAG68046.1"/>
    <property type="molecule type" value="Genomic_DNA"/>
</dbReference>
<evidence type="ECO:0000313" key="1">
    <source>
        <dbReference type="EMBL" id="GAG68046.1"/>
    </source>
</evidence>
<feature type="non-terminal residue" evidence="1">
    <location>
        <position position="109"/>
    </location>
</feature>
<gene>
    <name evidence="1" type="ORF">S01H4_20871</name>
</gene>
<comment type="caution">
    <text evidence="1">The sequence shown here is derived from an EMBL/GenBank/DDBJ whole genome shotgun (WGS) entry which is preliminary data.</text>
</comment>
<name>X1B7U5_9ZZZZ</name>
<protein>
    <submittedName>
        <fullName evidence="1">Uncharacterized protein</fullName>
    </submittedName>
</protein>
<dbReference type="AlphaFoldDB" id="X1B7U5"/>
<accession>X1B7U5</accession>
<organism evidence="1">
    <name type="scientific">marine sediment metagenome</name>
    <dbReference type="NCBI Taxonomy" id="412755"/>
    <lineage>
        <taxon>unclassified sequences</taxon>
        <taxon>metagenomes</taxon>
        <taxon>ecological metagenomes</taxon>
    </lineage>
</organism>
<reference evidence="1" key="1">
    <citation type="journal article" date="2014" name="Front. Microbiol.">
        <title>High frequency of phylogenetically diverse reductive dehalogenase-homologous genes in deep subseafloor sedimentary metagenomes.</title>
        <authorList>
            <person name="Kawai M."/>
            <person name="Futagami T."/>
            <person name="Toyoda A."/>
            <person name="Takaki Y."/>
            <person name="Nishi S."/>
            <person name="Hori S."/>
            <person name="Arai W."/>
            <person name="Tsubouchi T."/>
            <person name="Morono Y."/>
            <person name="Uchiyama I."/>
            <person name="Ito T."/>
            <person name="Fujiyama A."/>
            <person name="Inagaki F."/>
            <person name="Takami H."/>
        </authorList>
    </citation>
    <scope>NUCLEOTIDE SEQUENCE</scope>
    <source>
        <strain evidence="1">Expedition CK06-06</strain>
    </source>
</reference>
<proteinExistence type="predicted"/>